<dbReference type="RefSeq" id="WP_044004673.1">
    <property type="nucleotide sequence ID" value="NZ_CP007646.1"/>
</dbReference>
<proteinExistence type="predicted"/>
<dbReference type="KEGG" id="lsj:LSJ_0526c"/>
<reference evidence="1 2" key="1">
    <citation type="journal article" date="2014" name="BMC Genomics">
        <title>Unusual genome complexity in Lactobacillus salivarius JCM1046.</title>
        <authorList>
            <person name="Raftis E.J."/>
            <person name="Forde B.M."/>
            <person name="Claesson M.J."/>
            <person name="O'Toole P.W."/>
        </authorList>
    </citation>
    <scope>NUCLEOTIDE SEQUENCE [LARGE SCALE GENOMIC DNA]</scope>
    <source>
        <strain evidence="1 2">JCM1046</strain>
    </source>
</reference>
<evidence type="ECO:0008006" key="3">
    <source>
        <dbReference type="Google" id="ProtNLM"/>
    </source>
</evidence>
<dbReference type="EMBL" id="CP007646">
    <property type="protein sequence ID" value="AIR10224.1"/>
    <property type="molecule type" value="Genomic_DNA"/>
</dbReference>
<dbReference type="AlphaFoldDB" id="A0A089QAU9"/>
<dbReference type="Proteomes" id="UP000029488">
    <property type="component" value="Chromosome"/>
</dbReference>
<protein>
    <recommendedName>
        <fullName evidence="3">XRE family transcriptional regulator</fullName>
    </recommendedName>
</protein>
<sequence>MILNNESLKALRRAKGEMNITTIALAKEIGVSRFSLARALKGQGITSNNAKIINNWLITQLLEK</sequence>
<organism evidence="1 2">
    <name type="scientific">Ligilactobacillus salivarius</name>
    <dbReference type="NCBI Taxonomy" id="1624"/>
    <lineage>
        <taxon>Bacteria</taxon>
        <taxon>Bacillati</taxon>
        <taxon>Bacillota</taxon>
        <taxon>Bacilli</taxon>
        <taxon>Lactobacillales</taxon>
        <taxon>Lactobacillaceae</taxon>
        <taxon>Ligilactobacillus</taxon>
    </lineage>
</organism>
<evidence type="ECO:0000313" key="1">
    <source>
        <dbReference type="EMBL" id="AIR10224.1"/>
    </source>
</evidence>
<name>A0A089QAU9_9LACO</name>
<accession>A0A089QAU9</accession>
<gene>
    <name evidence="1" type="ORF">LSJ_0526c</name>
</gene>
<evidence type="ECO:0000313" key="2">
    <source>
        <dbReference type="Proteomes" id="UP000029488"/>
    </source>
</evidence>